<dbReference type="EMBL" id="AVOT02000588">
    <property type="protein sequence ID" value="MBW0463571.1"/>
    <property type="molecule type" value="Genomic_DNA"/>
</dbReference>
<evidence type="ECO:0000256" key="1">
    <source>
        <dbReference type="SAM" id="MobiDB-lite"/>
    </source>
</evidence>
<protein>
    <submittedName>
        <fullName evidence="2">Uncharacterized protein</fullName>
    </submittedName>
</protein>
<accession>A0A9Q3GE07</accession>
<sequence>MTKETDKTITTTSEENEEEEEEEEEETQFEILGNEEEIEMSIIYKEEDQNNTEQQQRLNTIGSRQPTIIKEGLEKLKRITYYQRSKEMIAKHEETPRTYKKALELANK</sequence>
<keyword evidence="3" id="KW-1185">Reference proteome</keyword>
<proteinExistence type="predicted"/>
<gene>
    <name evidence="2" type="ORF">O181_003286</name>
</gene>
<feature type="compositionally biased region" description="Acidic residues" evidence="1">
    <location>
        <begin position="14"/>
        <end position="29"/>
    </location>
</feature>
<dbReference type="AlphaFoldDB" id="A0A9Q3GE07"/>
<name>A0A9Q3GE07_9BASI</name>
<organism evidence="2 3">
    <name type="scientific">Austropuccinia psidii MF-1</name>
    <dbReference type="NCBI Taxonomy" id="1389203"/>
    <lineage>
        <taxon>Eukaryota</taxon>
        <taxon>Fungi</taxon>
        <taxon>Dikarya</taxon>
        <taxon>Basidiomycota</taxon>
        <taxon>Pucciniomycotina</taxon>
        <taxon>Pucciniomycetes</taxon>
        <taxon>Pucciniales</taxon>
        <taxon>Sphaerophragmiaceae</taxon>
        <taxon>Austropuccinia</taxon>
    </lineage>
</organism>
<dbReference type="Proteomes" id="UP000765509">
    <property type="component" value="Unassembled WGS sequence"/>
</dbReference>
<feature type="region of interest" description="Disordered" evidence="1">
    <location>
        <begin position="1"/>
        <end position="29"/>
    </location>
</feature>
<reference evidence="2" key="1">
    <citation type="submission" date="2021-03" db="EMBL/GenBank/DDBJ databases">
        <title>Draft genome sequence of rust myrtle Austropuccinia psidii MF-1, a brazilian biotype.</title>
        <authorList>
            <person name="Quecine M.C."/>
            <person name="Pachon D.M.R."/>
            <person name="Bonatelli M.L."/>
            <person name="Correr F.H."/>
            <person name="Franceschini L.M."/>
            <person name="Leite T.F."/>
            <person name="Margarido G.R.A."/>
            <person name="Almeida C.A."/>
            <person name="Ferrarezi J.A."/>
            <person name="Labate C.A."/>
        </authorList>
    </citation>
    <scope>NUCLEOTIDE SEQUENCE</scope>
    <source>
        <strain evidence="2">MF-1</strain>
    </source>
</reference>
<evidence type="ECO:0000313" key="2">
    <source>
        <dbReference type="EMBL" id="MBW0463571.1"/>
    </source>
</evidence>
<comment type="caution">
    <text evidence="2">The sequence shown here is derived from an EMBL/GenBank/DDBJ whole genome shotgun (WGS) entry which is preliminary data.</text>
</comment>
<evidence type="ECO:0000313" key="3">
    <source>
        <dbReference type="Proteomes" id="UP000765509"/>
    </source>
</evidence>